<sequence>MRSQLLVLQQRMELHRGQDPDLDVHMWRIRRGHTVDPCELPLCEISLACDNLLCDGHGRPPNPVLVVHVYFATDAVWIKYARTEVVEKSSNPGFLNTVTFRASDGLNGETRVRLTAYDVREHVSQTATPIGSSVVTLGAVLETDRLRIPLLSPAGTTVGFLTMTVWKLEPEDKGGSTESTPCRSAPDHDVAVICSHRRSQSLPPRLGTKLKLPHQGQLRLLFANPHMHTYCFHSGLGGDIYVHEVMAESRLCFLFPQQLLALWIQEEKELLQEVAGMGELHEPWHTRQVELLDRHLHLLHLYSQAKENLEAHKGTYFKPSSRKGDRMLEFAPVNLHLQRMWVQNDTLRKSGFYDIITVGAFTAHSHKSKNGGLIKLLQQLKESPSRTNETLQGPSKIRMAHDAIQAIKQLRREVVDGMRALMKLAKEKQTTGMLTICEDMISKVCGALKRWTLCDSIKMFWV</sequence>
<organism evidence="7 8">
    <name type="scientific">Cryptotermes secundus</name>
    <dbReference type="NCBI Taxonomy" id="105785"/>
    <lineage>
        <taxon>Eukaryota</taxon>
        <taxon>Metazoa</taxon>
        <taxon>Ecdysozoa</taxon>
        <taxon>Arthropoda</taxon>
        <taxon>Hexapoda</taxon>
        <taxon>Insecta</taxon>
        <taxon>Pterygota</taxon>
        <taxon>Neoptera</taxon>
        <taxon>Polyneoptera</taxon>
        <taxon>Dictyoptera</taxon>
        <taxon>Blattodea</taxon>
        <taxon>Blattoidea</taxon>
        <taxon>Termitoidae</taxon>
        <taxon>Kalotermitidae</taxon>
        <taxon>Cryptotermitinae</taxon>
        <taxon>Cryptotermes</taxon>
    </lineage>
</organism>
<comment type="similarity">
    <text evidence="2">Belongs to the inositol 3,4-bisphosphate 4-phosphatase family.</text>
</comment>
<dbReference type="GO" id="GO:0016316">
    <property type="term" value="F:phosphatidylinositol-3,4-bisphosphate 4-phosphatase activity"/>
    <property type="evidence" value="ECO:0007669"/>
    <property type="project" value="UniProtKB-EC"/>
</dbReference>
<dbReference type="EC" id="3.1.3.66" evidence="3"/>
<accession>A0A2J7PH86</accession>
<dbReference type="Proteomes" id="UP000235965">
    <property type="component" value="Unassembled WGS sequence"/>
</dbReference>
<evidence type="ECO:0000256" key="1">
    <source>
        <dbReference type="ARBA" id="ARBA00004847"/>
    </source>
</evidence>
<dbReference type="PANTHER" id="PTHR12187">
    <property type="entry name" value="AGAP000124-PA"/>
    <property type="match status" value="1"/>
</dbReference>
<evidence type="ECO:0000313" key="7">
    <source>
        <dbReference type="EMBL" id="PNF15690.1"/>
    </source>
</evidence>
<keyword evidence="8" id="KW-1185">Reference proteome</keyword>
<evidence type="ECO:0000256" key="2">
    <source>
        <dbReference type="ARBA" id="ARBA00006306"/>
    </source>
</evidence>
<evidence type="ECO:0000313" key="8">
    <source>
        <dbReference type="Proteomes" id="UP000235965"/>
    </source>
</evidence>
<evidence type="ECO:0000256" key="5">
    <source>
        <dbReference type="ARBA" id="ARBA00023098"/>
    </source>
</evidence>
<proteinExistence type="inferred from homology"/>
<evidence type="ECO:0000256" key="3">
    <source>
        <dbReference type="ARBA" id="ARBA00013037"/>
    </source>
</evidence>
<gene>
    <name evidence="7" type="ORF">B7P43_G14251</name>
</gene>
<dbReference type="InterPro" id="IPR039034">
    <property type="entry name" value="INPP4"/>
</dbReference>
<feature type="domain" description="C2" evidence="6">
    <location>
        <begin position="18"/>
        <end position="150"/>
    </location>
</feature>
<dbReference type="SUPFAM" id="SSF49562">
    <property type="entry name" value="C2 domain (Calcium/lipid-binding domain, CaLB)"/>
    <property type="match status" value="1"/>
</dbReference>
<protein>
    <recommendedName>
        <fullName evidence="3">phosphatidylinositol-3,4-bisphosphate 4-phosphatase</fullName>
        <ecNumber evidence="3">3.1.3.66</ecNumber>
    </recommendedName>
</protein>
<dbReference type="UniPathway" id="UPA00944"/>
<dbReference type="PANTHER" id="PTHR12187:SF11">
    <property type="entry name" value="PHOSPHATIDYLINOSITOL-3,4-BISPHOSPHATE 4-PHOSPHATASE"/>
    <property type="match status" value="1"/>
</dbReference>
<evidence type="ECO:0000259" key="6">
    <source>
        <dbReference type="PROSITE" id="PS50004"/>
    </source>
</evidence>
<comment type="caution">
    <text evidence="7">The sequence shown here is derived from an EMBL/GenBank/DDBJ whole genome shotgun (WGS) entry which is preliminary data.</text>
</comment>
<keyword evidence="4" id="KW-0378">Hydrolase</keyword>
<dbReference type="PROSITE" id="PS50004">
    <property type="entry name" value="C2"/>
    <property type="match status" value="1"/>
</dbReference>
<dbReference type="EMBL" id="NEVH01025149">
    <property type="protein sequence ID" value="PNF15690.1"/>
    <property type="molecule type" value="Genomic_DNA"/>
</dbReference>
<dbReference type="InterPro" id="IPR000008">
    <property type="entry name" value="C2_dom"/>
</dbReference>
<dbReference type="OrthoDB" id="159395at2759"/>
<name>A0A2J7PH86_9NEOP</name>
<keyword evidence="5" id="KW-0443">Lipid metabolism</keyword>
<dbReference type="AlphaFoldDB" id="A0A2J7PH86"/>
<comment type="pathway">
    <text evidence="1">Signal transduction; phosphatidylinositol signaling pathway.</text>
</comment>
<dbReference type="GO" id="GO:0005737">
    <property type="term" value="C:cytoplasm"/>
    <property type="evidence" value="ECO:0007669"/>
    <property type="project" value="TreeGrafter"/>
</dbReference>
<dbReference type="InterPro" id="IPR035892">
    <property type="entry name" value="C2_domain_sf"/>
</dbReference>
<reference evidence="7 8" key="1">
    <citation type="submission" date="2017-12" db="EMBL/GenBank/DDBJ databases">
        <title>Hemimetabolous genomes reveal molecular basis of termite eusociality.</title>
        <authorList>
            <person name="Harrison M.C."/>
            <person name="Jongepier E."/>
            <person name="Robertson H.M."/>
            <person name="Arning N."/>
            <person name="Bitard-Feildel T."/>
            <person name="Chao H."/>
            <person name="Childers C.P."/>
            <person name="Dinh H."/>
            <person name="Doddapaneni H."/>
            <person name="Dugan S."/>
            <person name="Gowin J."/>
            <person name="Greiner C."/>
            <person name="Han Y."/>
            <person name="Hu H."/>
            <person name="Hughes D.S.T."/>
            <person name="Huylmans A.-K."/>
            <person name="Kemena C."/>
            <person name="Kremer L.P.M."/>
            <person name="Lee S.L."/>
            <person name="Lopez-Ezquerra A."/>
            <person name="Mallet L."/>
            <person name="Monroy-Kuhn J.M."/>
            <person name="Moser A."/>
            <person name="Murali S.C."/>
            <person name="Muzny D.M."/>
            <person name="Otani S."/>
            <person name="Piulachs M.-D."/>
            <person name="Poelchau M."/>
            <person name="Qu J."/>
            <person name="Schaub F."/>
            <person name="Wada-Katsumata A."/>
            <person name="Worley K.C."/>
            <person name="Xie Q."/>
            <person name="Ylla G."/>
            <person name="Poulsen M."/>
            <person name="Gibbs R.A."/>
            <person name="Schal C."/>
            <person name="Richards S."/>
            <person name="Belles X."/>
            <person name="Korb J."/>
            <person name="Bornberg-Bauer E."/>
        </authorList>
    </citation>
    <scope>NUCLEOTIDE SEQUENCE [LARGE SCALE GENOMIC DNA]</scope>
    <source>
        <tissue evidence="7">Whole body</tissue>
    </source>
</reference>
<evidence type="ECO:0000256" key="4">
    <source>
        <dbReference type="ARBA" id="ARBA00022801"/>
    </source>
</evidence>